<reference evidence="1" key="1">
    <citation type="submission" date="2017-05" db="UniProtKB">
        <authorList>
            <consortium name="EnsemblMetazoa"/>
        </authorList>
    </citation>
    <scope>IDENTIFICATION</scope>
</reference>
<protein>
    <recommendedName>
        <fullName evidence="2">BED-type domain-containing protein</fullName>
    </recommendedName>
</protein>
<proteinExistence type="predicted"/>
<sequence>MWCSSSSLEDQLVRNPKAMSKVWENLGFAADENSTVLNKVICCLSCKLIGYLGNTMNLTYHIRVHFRNSKRKKKK</sequence>
<dbReference type="OrthoDB" id="6157693at2759"/>
<dbReference type="AlphaFoldDB" id="A0A1X7UKF9"/>
<name>A0A1X7UKF9_AMPQE</name>
<accession>A0A1X7UKF9</accession>
<dbReference type="InParanoid" id="A0A1X7UKF9"/>
<evidence type="ECO:0000313" key="1">
    <source>
        <dbReference type="EnsemblMetazoa" id="Aqu2.1.27984_001"/>
    </source>
</evidence>
<organism evidence="1">
    <name type="scientific">Amphimedon queenslandica</name>
    <name type="common">Sponge</name>
    <dbReference type="NCBI Taxonomy" id="400682"/>
    <lineage>
        <taxon>Eukaryota</taxon>
        <taxon>Metazoa</taxon>
        <taxon>Porifera</taxon>
        <taxon>Demospongiae</taxon>
        <taxon>Heteroscleromorpha</taxon>
        <taxon>Haplosclerida</taxon>
        <taxon>Niphatidae</taxon>
        <taxon>Amphimedon</taxon>
    </lineage>
</organism>
<dbReference type="EnsemblMetazoa" id="Aqu2.1.27984_001">
    <property type="protein sequence ID" value="Aqu2.1.27984_001"/>
    <property type="gene ID" value="Aqu2.1.27984"/>
</dbReference>
<evidence type="ECO:0008006" key="2">
    <source>
        <dbReference type="Google" id="ProtNLM"/>
    </source>
</evidence>